<sequence length="288" mass="31818">MAAICGDRHIEAGKEATSWLGFIRPREFRTRARSRREGGRAHRPRSSFRAVRCDIDGSDLHPSSLSSFDRTARGSNPGRRYSQSEPGGAVVTRRIVKVAITGTHSTGKSTFLDELEPRLQDLDLKLARIGDIPSAAARAGFPILRNHTFESTLWLIAECMRQEAVASLKHDVILVDRPVSDALGYLRAALHLSQRELPAHRLQALLAIVEAHTPDYDVLIATQLDLSIPLGPGRDPDNELRRLAAEQIELLTSKIAPSAWRMTFANRGDMLEQTIARVSTLLQGADIP</sequence>
<gene>
    <name evidence="2" type="ORF">FDV58_39285</name>
</gene>
<proteinExistence type="predicted"/>
<evidence type="ECO:0000313" key="3">
    <source>
        <dbReference type="Proteomes" id="UP000305095"/>
    </source>
</evidence>
<evidence type="ECO:0000256" key="1">
    <source>
        <dbReference type="SAM" id="MobiDB-lite"/>
    </source>
</evidence>
<dbReference type="AlphaFoldDB" id="A0A4U6RER1"/>
<name>A0A4U6RER1_BRAEL</name>
<organism evidence="2 3">
    <name type="scientific">Bradyrhizobium elkanii</name>
    <dbReference type="NCBI Taxonomy" id="29448"/>
    <lineage>
        <taxon>Bacteria</taxon>
        <taxon>Pseudomonadati</taxon>
        <taxon>Pseudomonadota</taxon>
        <taxon>Alphaproteobacteria</taxon>
        <taxon>Hyphomicrobiales</taxon>
        <taxon>Nitrobacteraceae</taxon>
        <taxon>Bradyrhizobium</taxon>
    </lineage>
</organism>
<dbReference type="InterPro" id="IPR027417">
    <property type="entry name" value="P-loop_NTPase"/>
</dbReference>
<reference evidence="2 3" key="1">
    <citation type="submission" date="2019-05" db="EMBL/GenBank/DDBJ databases">
        <title>Draft Genome of Bradyrhizobium elkanii strain SEMIA 938, Used in Commercial Inoculants for Lupinus spp. in Brazil.</title>
        <authorList>
            <person name="Hungria M."/>
            <person name="Delamuta J.R.M."/>
            <person name="Ribeiro R.A."/>
            <person name="Nogueira M.A."/>
        </authorList>
    </citation>
    <scope>NUCLEOTIDE SEQUENCE [LARGE SCALE GENOMIC DNA]</scope>
    <source>
        <strain evidence="2 3">Semia 938</strain>
    </source>
</reference>
<evidence type="ECO:0000313" key="2">
    <source>
        <dbReference type="EMBL" id="TKV71662.1"/>
    </source>
</evidence>
<dbReference type="EMBL" id="SZZP01000044">
    <property type="protein sequence ID" value="TKV71662.1"/>
    <property type="molecule type" value="Genomic_DNA"/>
</dbReference>
<dbReference type="Gene3D" id="3.40.50.300">
    <property type="entry name" value="P-loop containing nucleotide triphosphate hydrolases"/>
    <property type="match status" value="1"/>
</dbReference>
<accession>A0A4U6RER1</accession>
<dbReference type="SUPFAM" id="SSF52540">
    <property type="entry name" value="P-loop containing nucleoside triphosphate hydrolases"/>
    <property type="match status" value="1"/>
</dbReference>
<comment type="caution">
    <text evidence="2">The sequence shown here is derived from an EMBL/GenBank/DDBJ whole genome shotgun (WGS) entry which is preliminary data.</text>
</comment>
<feature type="region of interest" description="Disordered" evidence="1">
    <location>
        <begin position="62"/>
        <end position="88"/>
    </location>
</feature>
<dbReference type="Proteomes" id="UP000305095">
    <property type="component" value="Unassembled WGS sequence"/>
</dbReference>
<protein>
    <submittedName>
        <fullName evidence="2">Uncharacterized protein</fullName>
    </submittedName>
</protein>